<comment type="catalytic activity">
    <reaction evidence="1 18">
        <text>a 1,2-diacyl-sn-glycerol + ATP = a 1,2-diacyl-sn-glycero-3-phosphate + ADP + H(+)</text>
        <dbReference type="Rhea" id="RHEA:10272"/>
        <dbReference type="ChEBI" id="CHEBI:15378"/>
        <dbReference type="ChEBI" id="CHEBI:17815"/>
        <dbReference type="ChEBI" id="CHEBI:30616"/>
        <dbReference type="ChEBI" id="CHEBI:58608"/>
        <dbReference type="ChEBI" id="CHEBI:456216"/>
        <dbReference type="EC" id="2.7.1.107"/>
    </reaction>
</comment>
<dbReference type="InterPro" id="IPR016064">
    <property type="entry name" value="NAD/diacylglycerol_kinase_sf"/>
</dbReference>
<feature type="region of interest" description="Disordered" evidence="19">
    <location>
        <begin position="828"/>
        <end position="943"/>
    </location>
</feature>
<feature type="region of interest" description="Disordered" evidence="19">
    <location>
        <begin position="764"/>
        <end position="783"/>
    </location>
</feature>
<keyword evidence="22" id="KW-1185">Reference proteome</keyword>
<feature type="compositionally biased region" description="Basic and acidic residues" evidence="19">
    <location>
        <begin position="838"/>
        <end position="848"/>
    </location>
</feature>
<dbReference type="GO" id="GO:0090729">
    <property type="term" value="F:toxin activity"/>
    <property type="evidence" value="ECO:0007669"/>
    <property type="project" value="UniProtKB-KW"/>
</dbReference>
<evidence type="ECO:0000256" key="19">
    <source>
        <dbReference type="SAM" id="MobiDB-lite"/>
    </source>
</evidence>
<evidence type="ECO:0000259" key="20">
    <source>
        <dbReference type="PROSITE" id="PS50146"/>
    </source>
</evidence>
<dbReference type="InterPro" id="IPR001206">
    <property type="entry name" value="Diacylglycerol_kinase_cat_dom"/>
</dbReference>
<dbReference type="InterPro" id="IPR003172">
    <property type="entry name" value="ML_dom"/>
</dbReference>
<dbReference type="GO" id="GO:0006887">
    <property type="term" value="P:exocytosis"/>
    <property type="evidence" value="ECO:0007669"/>
    <property type="project" value="UniProtKB-KW"/>
</dbReference>
<dbReference type="FunFam" id="3.40.50.10330:FF:000002">
    <property type="entry name" value="Diacylglycerol kinase"/>
    <property type="match status" value="1"/>
</dbReference>
<comment type="similarity">
    <text evidence="4 18">Belongs to the eukaryotic diacylglycerol kinase family.</text>
</comment>
<proteinExistence type="inferred from homology"/>
<comment type="subcellular location">
    <subcellularLocation>
        <location evidence="3">Secreted</location>
    </subcellularLocation>
    <subcellularLocation>
        <location evidence="2">Target cell membrane</location>
    </subcellularLocation>
</comment>
<dbReference type="Pfam" id="PF00609">
    <property type="entry name" value="DAGK_acc"/>
    <property type="match status" value="1"/>
</dbReference>
<dbReference type="InterPro" id="IPR017438">
    <property type="entry name" value="ATP-NAD_kinase_N"/>
</dbReference>
<dbReference type="CDD" id="cd20802">
    <property type="entry name" value="C1_DGK_typeIV_rpt1"/>
    <property type="match status" value="1"/>
</dbReference>
<dbReference type="PROSITE" id="PS50297">
    <property type="entry name" value="ANK_REP_REGION"/>
    <property type="match status" value="1"/>
</dbReference>
<dbReference type="InterPro" id="IPR037607">
    <property type="entry name" value="DGK"/>
</dbReference>
<keyword evidence="12 18" id="KW-0547">Nucleotide-binding</keyword>
<keyword evidence="7" id="KW-1052">Target cell membrane</keyword>
<dbReference type="InterPro" id="IPR000756">
    <property type="entry name" value="Diacylglycerol_kin_accessory"/>
</dbReference>
<feature type="compositionally biased region" description="Basic and acidic residues" evidence="19">
    <location>
        <begin position="879"/>
        <end position="895"/>
    </location>
</feature>
<dbReference type="Pfam" id="PF23578">
    <property type="entry name" value="DGKI"/>
    <property type="match status" value="1"/>
</dbReference>
<evidence type="ECO:0000256" key="8">
    <source>
        <dbReference type="ARBA" id="ARBA00022656"/>
    </source>
</evidence>
<reference evidence="21" key="1">
    <citation type="journal article" date="2020" name="bioRxiv">
        <title>Chromosome-level reference genome of the European wasp spider Argiope bruennichi: a resource for studies on range expansion and evolutionary adaptation.</title>
        <authorList>
            <person name="Sheffer M.M."/>
            <person name="Hoppe A."/>
            <person name="Krehenwinkel H."/>
            <person name="Uhl G."/>
            <person name="Kuss A.W."/>
            <person name="Jensen L."/>
            <person name="Jensen C."/>
            <person name="Gillespie R.G."/>
            <person name="Hoff K.J."/>
            <person name="Prost S."/>
        </authorList>
    </citation>
    <scope>NUCLEOTIDE SEQUENCE</scope>
</reference>
<dbReference type="CDD" id="cd20855">
    <property type="entry name" value="C1_DGK_typeIV_rpt2"/>
    <property type="match status" value="1"/>
</dbReference>
<accession>A0A8T0FR77</accession>
<keyword evidence="10" id="KW-0528">Neurotoxin</keyword>
<evidence type="ECO:0000256" key="9">
    <source>
        <dbReference type="ARBA" id="ARBA00022679"/>
    </source>
</evidence>
<dbReference type="Pfam" id="PF02221">
    <property type="entry name" value="E1_DerP2_DerF2"/>
    <property type="match status" value="1"/>
</dbReference>
<evidence type="ECO:0000256" key="13">
    <source>
        <dbReference type="ARBA" id="ARBA00022777"/>
    </source>
</evidence>
<keyword evidence="11" id="KW-0732">Signal</keyword>
<dbReference type="GO" id="GO:0044218">
    <property type="term" value="C:other organism cell membrane"/>
    <property type="evidence" value="ECO:0007669"/>
    <property type="project" value="UniProtKB-KW"/>
</dbReference>
<keyword evidence="14 18" id="KW-0067">ATP-binding</keyword>
<dbReference type="EMBL" id="JABXBU010000003">
    <property type="protein sequence ID" value="KAF8792815.1"/>
    <property type="molecule type" value="Genomic_DNA"/>
</dbReference>
<evidence type="ECO:0000256" key="7">
    <source>
        <dbReference type="ARBA" id="ARBA00022537"/>
    </source>
</evidence>
<dbReference type="Gene3D" id="2.70.220.10">
    <property type="entry name" value="Ganglioside GM2 activator"/>
    <property type="match status" value="1"/>
</dbReference>
<dbReference type="GO" id="GO:0005576">
    <property type="term" value="C:extracellular region"/>
    <property type="evidence" value="ECO:0007669"/>
    <property type="project" value="UniProtKB-SubCell"/>
</dbReference>
<feature type="compositionally biased region" description="Low complexity" evidence="19">
    <location>
        <begin position="849"/>
        <end position="862"/>
    </location>
</feature>
<feature type="repeat" description="ANK" evidence="17">
    <location>
        <begin position="1019"/>
        <end position="1051"/>
    </location>
</feature>
<dbReference type="InterPro" id="IPR036770">
    <property type="entry name" value="Ankyrin_rpt-contain_sf"/>
</dbReference>
<reference evidence="21" key="2">
    <citation type="submission" date="2020-06" db="EMBL/GenBank/DDBJ databases">
        <authorList>
            <person name="Sheffer M."/>
        </authorList>
    </citation>
    <scope>NUCLEOTIDE SEQUENCE</scope>
</reference>
<evidence type="ECO:0000256" key="3">
    <source>
        <dbReference type="ARBA" id="ARBA00004613"/>
    </source>
</evidence>
<feature type="domain" description="DAGKc" evidence="20">
    <location>
        <begin position="453"/>
        <end position="587"/>
    </location>
</feature>
<evidence type="ECO:0000256" key="11">
    <source>
        <dbReference type="ARBA" id="ARBA00022729"/>
    </source>
</evidence>
<sequence>MFHSPSSESCQTLPIPSAPSKHSLSNSPGRHCQKERNCDTRSTSYPPWNDQIGAWRGFAFSKLSPRKQKDIFDVGLNIFTRSGLSPKAQDFSLWTFSDSLAPVAHINCSEKQIINVRKLKITPYPVRLSENYAKVSFDLQVKEEIPTASRVHLRAWKIKRIFFIDVRLPAPCMLPIGCDVEHCKFFKHFNPPFSCPVKAQVIKSDNLSIEMPELGGFVKWFASGRFQVEMKIIGPNSEQLSCYSVQGEAKALFSKTTEDENEGDRNAKHQSLTPSWSIDAKNYVHLWCRSSASGDLCYVSSNVCMDRGPRMKCASCRIIVHEECRSILIDKMKVMCRPTFQDAEIGSYRENTATSHHWIARPTPKGRCRTCGKTFGSKVCSLLNETVAMSCSWCKEVCHNKESCFNPTKMSSENCNLGSHANLIVPPTWIVKLPCKETENSKQVFAIKPIPSSASKPLLVFINPKSGGNQGSKLLRTFQWLLNPRQVFDLTEGGPSVGLELYKRVPNLRILACGGDGTVGWVLSVLDDLKVSTSPPIAVLPLGTGNDLARSLGWGGGYTDEPLTKILTNIEDGEIVKLDRWFLNVGPNTKDRRKNKTTYNISNYGGGTKPWGASGMGHFQPPATDDGMIEVIGLTTYQLPLLQAGGHGSSIAQCKKAKLVTSCTIPVQVDGEPCRLLPSVIEIELLNTVNMIAKTKKHGTSTKKESVEKISLPLKLLTFQKYENEHHRKENLENDASSLGSVSISYDTDLSEIRPQINTLLKERDSKAAAESQESEEDKAKKSQKTTNWWFLDSCSGAKFFRIDEAQEHLYYVNDICDQELYIAEQREPADDVNSDATKAEPDGDDVSHVSTSSGSRHSQGSGDYGEHRESIDPTDNQTESRDLNLKSSHSKIETSESNSEQLHSKTEALDTSMVTLDIDTKSANSSRRPSEVNTERKDSAANRQEMMNLANIDLIAAAKMGSLEQVARLHSEGHSLMERDHEGRTALHHAAFIGNVDVVRYLVAYAPISVLDAQDEIMFHTALHRAVTRMDKVICSILVSGGASLDIRDKQGYTAQELADVMGDHVLANYLKSVTNAVLL</sequence>
<dbReference type="InterPro" id="IPR002110">
    <property type="entry name" value="Ankyrin_rpt"/>
</dbReference>
<evidence type="ECO:0000256" key="15">
    <source>
        <dbReference type="ARBA" id="ARBA00023028"/>
    </source>
</evidence>
<dbReference type="GO" id="GO:0004143">
    <property type="term" value="F:ATP-dependent diacylglycerol kinase activity"/>
    <property type="evidence" value="ECO:0007669"/>
    <property type="project" value="UniProtKB-EC"/>
</dbReference>
<evidence type="ECO:0000256" key="1">
    <source>
        <dbReference type="ARBA" id="ARBA00001383"/>
    </source>
</evidence>
<dbReference type="GO" id="GO:0007200">
    <property type="term" value="P:phospholipase C-activating G protein-coupled receptor signaling pathway"/>
    <property type="evidence" value="ECO:0007669"/>
    <property type="project" value="InterPro"/>
</dbReference>
<evidence type="ECO:0000256" key="18">
    <source>
        <dbReference type="RuleBase" id="RU361128"/>
    </source>
</evidence>
<comment type="caution">
    <text evidence="21">The sequence shown here is derived from an EMBL/GenBank/DDBJ whole genome shotgun (WGS) entry which is preliminary data.</text>
</comment>
<evidence type="ECO:0000256" key="12">
    <source>
        <dbReference type="ARBA" id="ARBA00022741"/>
    </source>
</evidence>
<name>A0A8T0FR77_ARGBR</name>
<keyword evidence="6" id="KW-0964">Secreted</keyword>
<dbReference type="SMART" id="SM00046">
    <property type="entry name" value="DAGKc"/>
    <property type="match status" value="1"/>
</dbReference>
<dbReference type="Proteomes" id="UP000807504">
    <property type="component" value="Unassembled WGS sequence"/>
</dbReference>
<dbReference type="PANTHER" id="PTHR11255">
    <property type="entry name" value="DIACYLGLYCEROL KINASE"/>
    <property type="match status" value="1"/>
</dbReference>
<evidence type="ECO:0000256" key="4">
    <source>
        <dbReference type="ARBA" id="ARBA00009280"/>
    </source>
</evidence>
<dbReference type="EC" id="2.7.1.107" evidence="18"/>
<dbReference type="InterPro" id="IPR036846">
    <property type="entry name" value="GM2-AP_sf"/>
</dbReference>
<evidence type="ECO:0000256" key="17">
    <source>
        <dbReference type="PROSITE-ProRule" id="PRU00023"/>
    </source>
</evidence>
<evidence type="ECO:0000256" key="2">
    <source>
        <dbReference type="ARBA" id="ARBA00004175"/>
    </source>
</evidence>
<dbReference type="SUPFAM" id="SSF63707">
    <property type="entry name" value="Ganglioside M2 (gm2) activator"/>
    <property type="match status" value="1"/>
</dbReference>
<keyword evidence="16" id="KW-1053">Target membrane</keyword>
<dbReference type="Pfam" id="PF00781">
    <property type="entry name" value="DAGK_cat"/>
    <property type="match status" value="1"/>
</dbReference>
<dbReference type="InterPro" id="IPR056383">
    <property type="entry name" value="DGKI-like_dom"/>
</dbReference>
<protein>
    <recommendedName>
        <fullName evidence="18">Diacylglycerol kinase</fullName>
        <shortName evidence="18">DAG kinase</shortName>
        <ecNumber evidence="18">2.7.1.107</ecNumber>
    </recommendedName>
</protein>
<keyword evidence="17" id="KW-0040">ANK repeat</keyword>
<keyword evidence="15" id="KW-0638">Presynaptic neurotoxin</keyword>
<dbReference type="Gene3D" id="3.40.50.10330">
    <property type="entry name" value="Probable inorganic polyphosphate/atp-NAD kinase, domain 1"/>
    <property type="match status" value="1"/>
</dbReference>
<dbReference type="PANTHER" id="PTHR11255:SF80">
    <property type="entry name" value="EYE-SPECIFIC DIACYLGLYCEROL KINASE"/>
    <property type="match status" value="1"/>
</dbReference>
<keyword evidence="5" id="KW-0268">Exocytosis</keyword>
<dbReference type="PROSITE" id="PS50146">
    <property type="entry name" value="DAGK"/>
    <property type="match status" value="1"/>
</dbReference>
<evidence type="ECO:0000256" key="6">
    <source>
        <dbReference type="ARBA" id="ARBA00022525"/>
    </source>
</evidence>
<keyword evidence="8" id="KW-0800">Toxin</keyword>
<dbReference type="AlphaFoldDB" id="A0A8T0FR77"/>
<dbReference type="GO" id="GO:0005886">
    <property type="term" value="C:plasma membrane"/>
    <property type="evidence" value="ECO:0007669"/>
    <property type="project" value="TreeGrafter"/>
</dbReference>
<feature type="repeat" description="ANK" evidence="17">
    <location>
        <begin position="983"/>
        <end position="1004"/>
    </location>
</feature>
<dbReference type="PROSITE" id="PS50088">
    <property type="entry name" value="ANK_REPEAT"/>
    <property type="match status" value="2"/>
</dbReference>
<feature type="compositionally biased region" description="Polar residues" evidence="19">
    <location>
        <begin position="1"/>
        <end position="28"/>
    </location>
</feature>
<evidence type="ECO:0000313" key="22">
    <source>
        <dbReference type="Proteomes" id="UP000807504"/>
    </source>
</evidence>
<dbReference type="Pfam" id="PF12796">
    <property type="entry name" value="Ank_2"/>
    <property type="match status" value="1"/>
</dbReference>
<dbReference type="GO" id="GO:0044231">
    <property type="term" value="C:host cell presynaptic membrane"/>
    <property type="evidence" value="ECO:0007669"/>
    <property type="project" value="UniProtKB-KW"/>
</dbReference>
<dbReference type="SUPFAM" id="SSF48403">
    <property type="entry name" value="Ankyrin repeat"/>
    <property type="match status" value="1"/>
</dbReference>
<keyword evidence="9 18" id="KW-0808">Transferase</keyword>
<dbReference type="SUPFAM" id="SSF111331">
    <property type="entry name" value="NAD kinase/diacylglycerol kinase-like"/>
    <property type="match status" value="1"/>
</dbReference>
<evidence type="ECO:0000256" key="14">
    <source>
        <dbReference type="ARBA" id="ARBA00022840"/>
    </source>
</evidence>
<evidence type="ECO:0000256" key="5">
    <source>
        <dbReference type="ARBA" id="ARBA00022483"/>
    </source>
</evidence>
<keyword evidence="13 18" id="KW-0418">Kinase</keyword>
<evidence type="ECO:0000313" key="21">
    <source>
        <dbReference type="EMBL" id="KAF8792815.1"/>
    </source>
</evidence>
<gene>
    <name evidence="21" type="ORF">HNY73_004370</name>
</gene>
<evidence type="ECO:0000256" key="10">
    <source>
        <dbReference type="ARBA" id="ARBA00022699"/>
    </source>
</evidence>
<dbReference type="Gene3D" id="1.25.40.20">
    <property type="entry name" value="Ankyrin repeat-containing domain"/>
    <property type="match status" value="1"/>
</dbReference>
<evidence type="ECO:0000256" key="16">
    <source>
        <dbReference type="ARBA" id="ARBA00023298"/>
    </source>
</evidence>
<feature type="compositionally biased region" description="Basic and acidic residues" evidence="19">
    <location>
        <begin position="929"/>
        <end position="941"/>
    </location>
</feature>
<feature type="region of interest" description="Disordered" evidence="19">
    <location>
        <begin position="1"/>
        <end position="45"/>
    </location>
</feature>
<keyword evidence="7" id="KW-0472">Membrane</keyword>
<organism evidence="21 22">
    <name type="scientific">Argiope bruennichi</name>
    <name type="common">Wasp spider</name>
    <name type="synonym">Aranea bruennichi</name>
    <dbReference type="NCBI Taxonomy" id="94029"/>
    <lineage>
        <taxon>Eukaryota</taxon>
        <taxon>Metazoa</taxon>
        <taxon>Ecdysozoa</taxon>
        <taxon>Arthropoda</taxon>
        <taxon>Chelicerata</taxon>
        <taxon>Arachnida</taxon>
        <taxon>Araneae</taxon>
        <taxon>Araneomorphae</taxon>
        <taxon>Entelegynae</taxon>
        <taxon>Araneoidea</taxon>
        <taxon>Araneidae</taxon>
        <taxon>Argiope</taxon>
    </lineage>
</organism>
<dbReference type="SMART" id="SM00045">
    <property type="entry name" value="DAGKa"/>
    <property type="match status" value="1"/>
</dbReference>
<dbReference type="SMART" id="SM00248">
    <property type="entry name" value="ANK"/>
    <property type="match status" value="2"/>
</dbReference>
<dbReference type="GO" id="GO:0005524">
    <property type="term" value="F:ATP binding"/>
    <property type="evidence" value="ECO:0007669"/>
    <property type="project" value="UniProtKB-KW"/>
</dbReference>